<dbReference type="PANTHER" id="PTHR38834">
    <property type="entry name" value="PERIPLASMIC SUBSTRATE BINDING PROTEIN FAMILY 3"/>
    <property type="match status" value="1"/>
</dbReference>
<evidence type="ECO:0000313" key="3">
    <source>
        <dbReference type="Proteomes" id="UP000231638"/>
    </source>
</evidence>
<dbReference type="Proteomes" id="UP000231638">
    <property type="component" value="Unassembled WGS sequence"/>
</dbReference>
<dbReference type="Gene3D" id="3.40.190.10">
    <property type="entry name" value="Periplasmic binding protein-like II"/>
    <property type="match status" value="2"/>
</dbReference>
<comment type="caution">
    <text evidence="2">The sequence shown here is derived from an EMBL/GenBank/DDBJ whole genome shotgun (WGS) entry which is preliminary data.</text>
</comment>
<accession>A0A2D3WJ58</accession>
<proteinExistence type="predicted"/>
<dbReference type="AlphaFoldDB" id="A0A2D3WJ58"/>
<protein>
    <submittedName>
        <fullName evidence="2">ABC transporter substrate-binding protein</fullName>
    </submittedName>
</protein>
<dbReference type="STRING" id="366522.GCA_001548055_00560"/>
<feature type="signal peptide" evidence="1">
    <location>
        <begin position="1"/>
        <end position="24"/>
    </location>
</feature>
<evidence type="ECO:0000256" key="1">
    <source>
        <dbReference type="SAM" id="SignalP"/>
    </source>
</evidence>
<dbReference type="SUPFAM" id="SSF53850">
    <property type="entry name" value="Periplasmic binding protein-like II"/>
    <property type="match status" value="1"/>
</dbReference>
<organism evidence="2 3">
    <name type="scientific">Sulfurospirillum cavolei</name>
    <dbReference type="NCBI Taxonomy" id="366522"/>
    <lineage>
        <taxon>Bacteria</taxon>
        <taxon>Pseudomonadati</taxon>
        <taxon>Campylobacterota</taxon>
        <taxon>Epsilonproteobacteria</taxon>
        <taxon>Campylobacterales</taxon>
        <taxon>Sulfurospirillaceae</taxon>
        <taxon>Sulfurospirillum</taxon>
    </lineage>
</organism>
<dbReference type="EMBL" id="DLUG01000114">
    <property type="protein sequence ID" value="DAB36563.1"/>
    <property type="molecule type" value="Genomic_DNA"/>
</dbReference>
<dbReference type="PANTHER" id="PTHR38834:SF3">
    <property type="entry name" value="SOLUTE-BINDING PROTEIN FAMILY 3_N-TERMINAL DOMAIN-CONTAINING PROTEIN"/>
    <property type="match status" value="1"/>
</dbReference>
<feature type="chain" id="PRO_5013615643" evidence="1">
    <location>
        <begin position="25"/>
        <end position="264"/>
    </location>
</feature>
<gene>
    <name evidence="2" type="ORF">CFH80_04195</name>
</gene>
<reference evidence="2 3" key="1">
    <citation type="journal article" date="2017" name="Front. Microbiol.">
        <title>Comparative Genomic Analysis of the Class Epsilonproteobacteria and Proposed Reclassification to Epsilonbacteraeota (phyl. nov.).</title>
        <authorList>
            <person name="Waite D.W."/>
            <person name="Vanwonterghem I."/>
            <person name="Rinke C."/>
            <person name="Parks D.H."/>
            <person name="Zhang Y."/>
            <person name="Takai K."/>
            <person name="Sievert S.M."/>
            <person name="Simon J."/>
            <person name="Campbell B.J."/>
            <person name="Hanson T.E."/>
            <person name="Woyke T."/>
            <person name="Klotz M.G."/>
            <person name="Hugenholtz P."/>
        </authorList>
    </citation>
    <scope>NUCLEOTIDE SEQUENCE [LARGE SCALE GENOMIC DNA]</scope>
    <source>
        <strain evidence="2">UBA11420</strain>
    </source>
</reference>
<name>A0A2D3WJ58_9BACT</name>
<evidence type="ECO:0000313" key="2">
    <source>
        <dbReference type="EMBL" id="DAB36563.1"/>
    </source>
</evidence>
<sequence length="264" mass="30096">MHRLYFAFALCVTVISVCLTPSFALDPLVYAAPNPPFSFRDKGEIKGLSVDLLEASLSTLRSRFSQDELTMDAWNKMYEEALKHPKAYLMTAVKLKDREPHFYWLGPVATVRLGVITKRATPVASGKSLTEILRPMRIATIKETSSEKLLFQEIGEHHGLNITRVSTPIQGYKMLEYGRVDAVVYTDVPFVYHLITEGQDVSQYRMAYVILNTDYYICAGKEIPKEQIQIMQTQLNRLKEPDSDKGSLYDRMMAQYLKGARLEP</sequence>
<keyword evidence="1" id="KW-0732">Signal</keyword>